<dbReference type="Proteomes" id="UP001652700">
    <property type="component" value="Unplaced"/>
</dbReference>
<gene>
    <name evidence="4 5" type="primary">LOC114337501</name>
</gene>
<reference evidence="4 5" key="1">
    <citation type="submission" date="2025-04" db="UniProtKB">
        <authorList>
            <consortium name="RefSeq"/>
        </authorList>
    </citation>
    <scope>IDENTIFICATION</scope>
    <source>
        <tissue evidence="4 5">Whole insect</tissue>
    </source>
</reference>
<keyword evidence="3" id="KW-1185">Reference proteome</keyword>
<protein>
    <submittedName>
        <fullName evidence="4 5">Perlucin-like</fullName>
    </submittedName>
</protein>
<dbReference type="KEGG" id="dvv:114337501"/>
<dbReference type="InterPro" id="IPR016187">
    <property type="entry name" value="CTDL_fold"/>
</dbReference>
<evidence type="ECO:0000313" key="3">
    <source>
        <dbReference type="Proteomes" id="UP001652700"/>
    </source>
</evidence>
<evidence type="ECO:0000313" key="2">
    <source>
        <dbReference type="EnsemblMetazoa" id="XP_028143758.1"/>
    </source>
</evidence>
<dbReference type="OrthoDB" id="7962197at2759"/>
<dbReference type="InterPro" id="IPR051004">
    <property type="entry name" value="DC-SIGN_domain-containing"/>
</dbReference>
<dbReference type="RefSeq" id="XP_028143757.1">
    <property type="nucleotide sequence ID" value="XM_028287956.1"/>
</dbReference>
<dbReference type="PROSITE" id="PS50041">
    <property type="entry name" value="C_TYPE_LECTIN_2"/>
    <property type="match status" value="1"/>
</dbReference>
<dbReference type="Gene3D" id="3.10.100.10">
    <property type="entry name" value="Mannose-Binding Protein A, subunit A"/>
    <property type="match status" value="1"/>
</dbReference>
<dbReference type="EnsemblMetazoa" id="XM_028287957.2">
    <property type="protein sequence ID" value="XP_028143758.1"/>
    <property type="gene ID" value="LOC114337501"/>
</dbReference>
<dbReference type="InterPro" id="IPR001304">
    <property type="entry name" value="C-type_lectin-like"/>
</dbReference>
<proteinExistence type="predicted"/>
<evidence type="ECO:0000313" key="5">
    <source>
        <dbReference type="RefSeq" id="XP_028143758.1"/>
    </source>
</evidence>
<dbReference type="CDD" id="cd00037">
    <property type="entry name" value="CLECT"/>
    <property type="match status" value="1"/>
</dbReference>
<reference evidence="2" key="2">
    <citation type="submission" date="2025-05" db="UniProtKB">
        <authorList>
            <consortium name="EnsemblMetazoa"/>
        </authorList>
    </citation>
    <scope>IDENTIFICATION</scope>
</reference>
<name>A0A6P7GFH7_DIAVI</name>
<dbReference type="PANTHER" id="PTHR22802:SF465">
    <property type="entry name" value="AT17652P-RELATED"/>
    <property type="match status" value="1"/>
</dbReference>
<dbReference type="GeneID" id="114337501"/>
<dbReference type="RefSeq" id="XP_028143758.1">
    <property type="nucleotide sequence ID" value="XM_028287957.1"/>
</dbReference>
<dbReference type="PANTHER" id="PTHR22802">
    <property type="entry name" value="C-TYPE LECTIN SUPERFAMILY MEMBER"/>
    <property type="match status" value="1"/>
</dbReference>
<dbReference type="SUPFAM" id="SSF56436">
    <property type="entry name" value="C-type lectin-like"/>
    <property type="match status" value="1"/>
</dbReference>
<dbReference type="Pfam" id="PF00059">
    <property type="entry name" value="Lectin_C"/>
    <property type="match status" value="1"/>
</dbReference>
<evidence type="ECO:0000259" key="1">
    <source>
        <dbReference type="PROSITE" id="PS50041"/>
    </source>
</evidence>
<evidence type="ECO:0000313" key="4">
    <source>
        <dbReference type="RefSeq" id="XP_028143757.1"/>
    </source>
</evidence>
<accession>A0A6P7GFH7</accession>
<organism evidence="5">
    <name type="scientific">Diabrotica virgifera virgifera</name>
    <name type="common">western corn rootworm</name>
    <dbReference type="NCBI Taxonomy" id="50390"/>
    <lineage>
        <taxon>Eukaryota</taxon>
        <taxon>Metazoa</taxon>
        <taxon>Ecdysozoa</taxon>
        <taxon>Arthropoda</taxon>
        <taxon>Hexapoda</taxon>
        <taxon>Insecta</taxon>
        <taxon>Pterygota</taxon>
        <taxon>Neoptera</taxon>
        <taxon>Endopterygota</taxon>
        <taxon>Coleoptera</taxon>
        <taxon>Polyphaga</taxon>
        <taxon>Cucujiformia</taxon>
        <taxon>Chrysomeloidea</taxon>
        <taxon>Chrysomelidae</taxon>
        <taxon>Galerucinae</taxon>
        <taxon>Diabroticina</taxon>
        <taxon>Diabroticites</taxon>
        <taxon>Diabrotica</taxon>
    </lineage>
</organism>
<sequence>MIYCQSLNMDLVSIETQEENKFLYQKMNEYFGNGNEYWFWTSGVKVQNRWVWMAKGRPINYYNWYAKQPDNWGNKENRIQVIYHGGIGFVWNDRNEDHGRLHALCEAEIVKAVAEIVGAACNVTDSFPRL</sequence>
<dbReference type="AlphaFoldDB" id="A0A6P7GFH7"/>
<feature type="domain" description="C-type lectin" evidence="1">
    <location>
        <begin position="1"/>
        <end position="95"/>
    </location>
</feature>
<dbReference type="InterPro" id="IPR016186">
    <property type="entry name" value="C-type_lectin-like/link_sf"/>
</dbReference>